<keyword evidence="4" id="KW-1185">Reference proteome</keyword>
<comment type="caution">
    <text evidence="3">The sequence shown here is derived from an EMBL/GenBank/DDBJ whole genome shotgun (WGS) entry which is preliminary data.</text>
</comment>
<dbReference type="Pfam" id="PF11298">
    <property type="entry name" value="DUF3099"/>
    <property type="match status" value="1"/>
</dbReference>
<proteinExistence type="predicted"/>
<evidence type="ECO:0000313" key="4">
    <source>
        <dbReference type="Proteomes" id="UP000253741"/>
    </source>
</evidence>
<accession>A0A370B9I3</accession>
<name>A0A370B9I3_9ACTN</name>
<dbReference type="AlphaFoldDB" id="A0A370B9I3"/>
<reference evidence="3 4" key="1">
    <citation type="submission" date="2018-07" db="EMBL/GenBank/DDBJ databases">
        <title>Streptomyces species from bats.</title>
        <authorList>
            <person name="Dunlap C."/>
        </authorList>
    </citation>
    <scope>NUCLEOTIDE SEQUENCE [LARGE SCALE GENOMIC DNA]</scope>
    <source>
        <strain evidence="3 4">AC230</strain>
    </source>
</reference>
<dbReference type="Proteomes" id="UP000253741">
    <property type="component" value="Unassembled WGS sequence"/>
</dbReference>
<feature type="transmembrane region" description="Helical" evidence="2">
    <location>
        <begin position="9"/>
        <end position="29"/>
    </location>
</feature>
<organism evidence="3 4">
    <name type="scientific">Streptomyces corynorhini</name>
    <dbReference type="NCBI Taxonomy" id="2282652"/>
    <lineage>
        <taxon>Bacteria</taxon>
        <taxon>Bacillati</taxon>
        <taxon>Actinomycetota</taxon>
        <taxon>Actinomycetes</taxon>
        <taxon>Kitasatosporales</taxon>
        <taxon>Streptomycetaceae</taxon>
        <taxon>Streptomyces</taxon>
    </lineage>
</organism>
<keyword evidence="2" id="KW-0472">Membrane</keyword>
<feature type="region of interest" description="Disordered" evidence="1">
    <location>
        <begin position="58"/>
        <end position="77"/>
    </location>
</feature>
<evidence type="ECO:0000313" key="3">
    <source>
        <dbReference type="EMBL" id="RDG37039.1"/>
    </source>
</evidence>
<protein>
    <submittedName>
        <fullName evidence="3">DUF3099 domain-containing protein</fullName>
    </submittedName>
</protein>
<keyword evidence="2" id="KW-0812">Transmembrane</keyword>
<evidence type="ECO:0000256" key="2">
    <source>
        <dbReference type="SAM" id="Phobius"/>
    </source>
</evidence>
<evidence type="ECO:0000256" key="1">
    <source>
        <dbReference type="SAM" id="MobiDB-lite"/>
    </source>
</evidence>
<keyword evidence="2" id="KW-1133">Transmembrane helix</keyword>
<feature type="transmembrane region" description="Helical" evidence="2">
    <location>
        <begin position="35"/>
        <end position="53"/>
    </location>
</feature>
<dbReference type="EMBL" id="QQNA01000122">
    <property type="protein sequence ID" value="RDG37039.1"/>
    <property type="molecule type" value="Genomic_DNA"/>
</dbReference>
<dbReference type="InterPro" id="IPR021449">
    <property type="entry name" value="DUF3099"/>
</dbReference>
<dbReference type="PROSITE" id="PS51257">
    <property type="entry name" value="PROKAR_LIPOPROTEIN"/>
    <property type="match status" value="1"/>
</dbReference>
<dbReference type="RefSeq" id="WP_114624617.1">
    <property type="nucleotide sequence ID" value="NZ_QQNA01000122.1"/>
</dbReference>
<dbReference type="OrthoDB" id="3830550at2"/>
<gene>
    <name evidence="3" type="ORF">DVH02_16760</name>
</gene>
<sequence>MYARRRRGYFLIMGGCLILFVSACTFVRVWSVPAAIALCAVALLLPPIAAIVGNTRDKDDRWWDEPPEDPETREARKSRAWLDELERRKRR</sequence>